<dbReference type="EMBL" id="JBHUOF010000014">
    <property type="protein sequence ID" value="MFD2800330.1"/>
    <property type="molecule type" value="Genomic_DNA"/>
</dbReference>
<feature type="compositionally biased region" description="Gly residues" evidence="1">
    <location>
        <begin position="325"/>
        <end position="342"/>
    </location>
</feature>
<organism evidence="3 4">
    <name type="scientific">Prauserella oleivorans</name>
    <dbReference type="NCBI Taxonomy" id="1478153"/>
    <lineage>
        <taxon>Bacteria</taxon>
        <taxon>Bacillati</taxon>
        <taxon>Actinomycetota</taxon>
        <taxon>Actinomycetes</taxon>
        <taxon>Pseudonocardiales</taxon>
        <taxon>Pseudonocardiaceae</taxon>
        <taxon>Prauserella</taxon>
    </lineage>
</organism>
<feature type="region of interest" description="Disordered" evidence="1">
    <location>
        <begin position="92"/>
        <end position="132"/>
    </location>
</feature>
<feature type="transmembrane region" description="Helical" evidence="2">
    <location>
        <begin position="197"/>
        <end position="216"/>
    </location>
</feature>
<keyword evidence="2" id="KW-0472">Membrane</keyword>
<feature type="compositionally biased region" description="Acidic residues" evidence="1">
    <location>
        <begin position="309"/>
        <end position="319"/>
    </location>
</feature>
<feature type="compositionally biased region" description="Polar residues" evidence="1">
    <location>
        <begin position="93"/>
        <end position="112"/>
    </location>
</feature>
<dbReference type="RefSeq" id="WP_377388365.1">
    <property type="nucleotide sequence ID" value="NZ_JBHSAN010000012.1"/>
</dbReference>
<evidence type="ECO:0000313" key="3">
    <source>
        <dbReference type="EMBL" id="MFD2800330.1"/>
    </source>
</evidence>
<evidence type="ECO:0000256" key="1">
    <source>
        <dbReference type="SAM" id="MobiDB-lite"/>
    </source>
</evidence>
<feature type="compositionally biased region" description="Low complexity" evidence="1">
    <location>
        <begin position="282"/>
        <end position="308"/>
    </location>
</feature>
<feature type="transmembrane region" description="Helical" evidence="2">
    <location>
        <begin position="48"/>
        <end position="65"/>
    </location>
</feature>
<evidence type="ECO:0000313" key="4">
    <source>
        <dbReference type="Proteomes" id="UP001597478"/>
    </source>
</evidence>
<keyword evidence="2" id="KW-1133">Transmembrane helix</keyword>
<sequence>MAEEKKEKREDEESEKSGLKPAQLIAAGLAATTAAFLCSFFGVYGTVIGTGVMSVLSTVGSEVYLRSLRKTKEATKKAKAMAAAITDARGWQTRVQGSPGRTSAANQSSAPPTTRLAEPQDERTRRIGPLGDERTRYIAAPGDDRTRRIGPLGEEQTRYIAAPGSEQQTVYLGAQQAGQPDATEQDKWGWLKRRWPVVLGTSVAAFVIGMFILTGFELATGSSVSGQGRSTVGQLVGNTSGQSEYREDPGRQQEQEQTPAPSEQQQPGDETEPTYEPTESGTPVPSEEQQPTEQSEPVEPTEPSSPVEEQPEPTQEETESVPLPGLGGESGGGAEVTPSEGG</sequence>
<feature type="compositionally biased region" description="Polar residues" evidence="1">
    <location>
        <begin position="255"/>
        <end position="268"/>
    </location>
</feature>
<accession>A0ABW5WBE9</accession>
<dbReference type="Proteomes" id="UP001597478">
    <property type="component" value="Unassembled WGS sequence"/>
</dbReference>
<comment type="caution">
    <text evidence="3">The sequence shown here is derived from an EMBL/GenBank/DDBJ whole genome shotgun (WGS) entry which is preliminary data.</text>
</comment>
<feature type="compositionally biased region" description="Basic and acidic residues" evidence="1">
    <location>
        <begin position="118"/>
        <end position="132"/>
    </location>
</feature>
<keyword evidence="2" id="KW-0812">Transmembrane</keyword>
<gene>
    <name evidence="3" type="ORF">ACFS2C_13085</name>
</gene>
<feature type="transmembrane region" description="Helical" evidence="2">
    <location>
        <begin position="21"/>
        <end position="42"/>
    </location>
</feature>
<name>A0ABW5WBE9_9PSEU</name>
<feature type="compositionally biased region" description="Polar residues" evidence="1">
    <location>
        <begin position="222"/>
        <end position="243"/>
    </location>
</feature>
<feature type="compositionally biased region" description="Basic and acidic residues" evidence="1">
    <location>
        <begin position="244"/>
        <end position="254"/>
    </location>
</feature>
<feature type="region of interest" description="Disordered" evidence="1">
    <location>
        <begin position="222"/>
        <end position="342"/>
    </location>
</feature>
<proteinExistence type="predicted"/>
<reference evidence="4" key="1">
    <citation type="journal article" date="2019" name="Int. J. Syst. Evol. Microbiol.">
        <title>The Global Catalogue of Microorganisms (GCM) 10K type strain sequencing project: providing services to taxonomists for standard genome sequencing and annotation.</title>
        <authorList>
            <consortium name="The Broad Institute Genomics Platform"/>
            <consortium name="The Broad Institute Genome Sequencing Center for Infectious Disease"/>
            <person name="Wu L."/>
            <person name="Ma J."/>
        </authorList>
    </citation>
    <scope>NUCLEOTIDE SEQUENCE [LARGE SCALE GENOMIC DNA]</scope>
    <source>
        <strain evidence="4">IBRC-M 10906</strain>
    </source>
</reference>
<evidence type="ECO:0000256" key="2">
    <source>
        <dbReference type="SAM" id="Phobius"/>
    </source>
</evidence>
<keyword evidence="4" id="KW-1185">Reference proteome</keyword>
<protein>
    <submittedName>
        <fullName evidence="3">Uncharacterized protein</fullName>
    </submittedName>
</protein>